<dbReference type="RefSeq" id="WP_130552888.1">
    <property type="nucleotide sequence ID" value="NZ_SHMC01000010.1"/>
</dbReference>
<dbReference type="Proteomes" id="UP000292627">
    <property type="component" value="Unassembled WGS sequence"/>
</dbReference>
<dbReference type="OrthoDB" id="6049188at2"/>
<proteinExistence type="predicted"/>
<organism evidence="1 2">
    <name type="scientific">Pseudoxanthomonas winnipegensis</name>
    <dbReference type="NCBI Taxonomy" id="2480810"/>
    <lineage>
        <taxon>Bacteria</taxon>
        <taxon>Pseudomonadati</taxon>
        <taxon>Pseudomonadota</taxon>
        <taxon>Gammaproteobacteria</taxon>
        <taxon>Lysobacterales</taxon>
        <taxon>Lysobacteraceae</taxon>
        <taxon>Pseudoxanthomonas</taxon>
    </lineage>
</organism>
<dbReference type="AlphaFoldDB" id="A0A4Q8L4K8"/>
<reference evidence="1 2" key="1">
    <citation type="submission" date="2019-02" db="EMBL/GenBank/DDBJ databases">
        <title>WGS of Pseudoxanthomonas species novum from clinical isolates.</title>
        <authorList>
            <person name="Bernier A.-M."/>
            <person name="Bernard K."/>
            <person name="Vachon A."/>
        </authorList>
    </citation>
    <scope>NUCLEOTIDE SEQUENCE [LARGE SCALE GENOMIC DNA]</scope>
    <source>
        <strain evidence="1 2">NML171200</strain>
    </source>
</reference>
<comment type="caution">
    <text evidence="1">The sequence shown here is derived from an EMBL/GenBank/DDBJ whole genome shotgun (WGS) entry which is preliminary data.</text>
</comment>
<evidence type="ECO:0000313" key="1">
    <source>
        <dbReference type="EMBL" id="TAA20321.1"/>
    </source>
</evidence>
<sequence length="100" mass="10946">MSHLPARSNDPATSWDAAEQMVKSGRAAQQQATAVAAVTAHPGMTSHELARHCTLDRYQLARRLPEVEDAGRVIRGEVRKCSVTGHKAATWWPNEMKQAG</sequence>
<gene>
    <name evidence="1" type="ORF">EA660_18195</name>
</gene>
<name>A0A4Q8L4K8_9GAMM</name>
<evidence type="ECO:0000313" key="2">
    <source>
        <dbReference type="Proteomes" id="UP000292627"/>
    </source>
</evidence>
<accession>A0A4Q8L4K8</accession>
<protein>
    <submittedName>
        <fullName evidence="1">Winged helix-turn-helix domain-containing protein</fullName>
    </submittedName>
</protein>
<dbReference type="EMBL" id="SHMC01000010">
    <property type="protein sequence ID" value="TAA20321.1"/>
    <property type="molecule type" value="Genomic_DNA"/>
</dbReference>